<dbReference type="Proteomes" id="UP000886998">
    <property type="component" value="Unassembled WGS sequence"/>
</dbReference>
<keyword evidence="2" id="KW-1185">Reference proteome</keyword>
<comment type="caution">
    <text evidence="1">The sequence shown here is derived from an EMBL/GenBank/DDBJ whole genome shotgun (WGS) entry which is preliminary data.</text>
</comment>
<dbReference type="OrthoDB" id="8044182at2759"/>
<organism evidence="1 2">
    <name type="scientific">Trichonephila inaurata madagascariensis</name>
    <dbReference type="NCBI Taxonomy" id="2747483"/>
    <lineage>
        <taxon>Eukaryota</taxon>
        <taxon>Metazoa</taxon>
        <taxon>Ecdysozoa</taxon>
        <taxon>Arthropoda</taxon>
        <taxon>Chelicerata</taxon>
        <taxon>Arachnida</taxon>
        <taxon>Araneae</taxon>
        <taxon>Araneomorphae</taxon>
        <taxon>Entelegynae</taxon>
        <taxon>Araneoidea</taxon>
        <taxon>Nephilidae</taxon>
        <taxon>Trichonephila</taxon>
        <taxon>Trichonephila inaurata</taxon>
    </lineage>
</organism>
<reference evidence="1" key="1">
    <citation type="submission" date="2020-08" db="EMBL/GenBank/DDBJ databases">
        <title>Multicomponent nature underlies the extraordinary mechanical properties of spider dragline silk.</title>
        <authorList>
            <person name="Kono N."/>
            <person name="Nakamura H."/>
            <person name="Mori M."/>
            <person name="Yoshida Y."/>
            <person name="Ohtoshi R."/>
            <person name="Malay A.D."/>
            <person name="Moran D.A.P."/>
            <person name="Tomita M."/>
            <person name="Numata K."/>
            <person name="Arakawa K."/>
        </authorList>
    </citation>
    <scope>NUCLEOTIDE SEQUENCE</scope>
</reference>
<evidence type="ECO:0000313" key="2">
    <source>
        <dbReference type="Proteomes" id="UP000886998"/>
    </source>
</evidence>
<protein>
    <submittedName>
        <fullName evidence="1">Uncharacterized protein</fullName>
    </submittedName>
</protein>
<evidence type="ECO:0000313" key="1">
    <source>
        <dbReference type="EMBL" id="GFY55826.1"/>
    </source>
</evidence>
<gene>
    <name evidence="1" type="ORF">TNIN_478661</name>
</gene>
<name>A0A8X6XQJ9_9ARAC</name>
<dbReference type="EMBL" id="BMAV01010607">
    <property type="protein sequence ID" value="GFY55826.1"/>
    <property type="molecule type" value="Genomic_DNA"/>
</dbReference>
<dbReference type="AlphaFoldDB" id="A0A8X6XQJ9"/>
<sequence>MLQNYVIPELRQRNALNDVVWMQDGALPQKEMSVHWSWNSILVTASSHAIFYFRDLLTSLLRIFGFGDMYLKSRVYWCNPLTLPDLKESIKREAANIPRAVLCSALLSKVSRTQCINCF</sequence>
<proteinExistence type="predicted"/>
<accession>A0A8X6XQJ9</accession>